<keyword evidence="4 7" id="KW-1133">Transmembrane helix</keyword>
<evidence type="ECO:0000259" key="8">
    <source>
        <dbReference type="Pfam" id="PF02687"/>
    </source>
</evidence>
<feature type="domain" description="ABC3 transporter permease C-terminal" evidence="8">
    <location>
        <begin position="288"/>
        <end position="407"/>
    </location>
</feature>
<evidence type="ECO:0000256" key="5">
    <source>
        <dbReference type="ARBA" id="ARBA00023136"/>
    </source>
</evidence>
<feature type="transmembrane region" description="Helical" evidence="7">
    <location>
        <begin position="281"/>
        <end position="309"/>
    </location>
</feature>
<comment type="similarity">
    <text evidence="6">Belongs to the ABC-4 integral membrane protein family.</text>
</comment>
<dbReference type="EMBL" id="DRHL01000038">
    <property type="protein sequence ID" value="HEB13493.1"/>
    <property type="molecule type" value="Genomic_DNA"/>
</dbReference>
<feature type="transmembrane region" description="Helical" evidence="7">
    <location>
        <begin position="338"/>
        <end position="363"/>
    </location>
</feature>
<feature type="transmembrane region" description="Helical" evidence="7">
    <location>
        <begin position="21"/>
        <end position="42"/>
    </location>
</feature>
<proteinExistence type="inferred from homology"/>
<dbReference type="AlphaFoldDB" id="A0A7C1S980"/>
<evidence type="ECO:0000313" key="10">
    <source>
        <dbReference type="EMBL" id="HEB13493.1"/>
    </source>
</evidence>
<evidence type="ECO:0000256" key="3">
    <source>
        <dbReference type="ARBA" id="ARBA00022692"/>
    </source>
</evidence>
<dbReference type="Proteomes" id="UP000885695">
    <property type="component" value="Unassembled WGS sequence"/>
</dbReference>
<dbReference type="Pfam" id="PF12704">
    <property type="entry name" value="MacB_PCD"/>
    <property type="match status" value="1"/>
</dbReference>
<comment type="caution">
    <text evidence="10">The sequence shown here is derived from an EMBL/GenBank/DDBJ whole genome shotgun (WGS) entry which is preliminary data.</text>
</comment>
<gene>
    <name evidence="10" type="ORF">ENI13_00760</name>
</gene>
<feature type="transmembrane region" description="Helical" evidence="7">
    <location>
        <begin position="375"/>
        <end position="397"/>
    </location>
</feature>
<protein>
    <submittedName>
        <fullName evidence="10">FtsX-like permease family protein</fullName>
    </submittedName>
</protein>
<evidence type="ECO:0000256" key="6">
    <source>
        <dbReference type="ARBA" id="ARBA00038076"/>
    </source>
</evidence>
<keyword evidence="5 7" id="KW-0472">Membrane</keyword>
<dbReference type="InterPro" id="IPR025857">
    <property type="entry name" value="MacB_PCD"/>
</dbReference>
<dbReference type="InterPro" id="IPR050250">
    <property type="entry name" value="Macrolide_Exporter_MacB"/>
</dbReference>
<organism evidence="10">
    <name type="scientific">candidate division CPR3 bacterium</name>
    <dbReference type="NCBI Taxonomy" id="2268181"/>
    <lineage>
        <taxon>Bacteria</taxon>
        <taxon>Bacteria division CPR3</taxon>
    </lineage>
</organism>
<evidence type="ECO:0000256" key="1">
    <source>
        <dbReference type="ARBA" id="ARBA00004651"/>
    </source>
</evidence>
<dbReference type="InterPro" id="IPR003838">
    <property type="entry name" value="ABC3_permease_C"/>
</dbReference>
<evidence type="ECO:0000256" key="4">
    <source>
        <dbReference type="ARBA" id="ARBA00022989"/>
    </source>
</evidence>
<dbReference type="GO" id="GO:0005886">
    <property type="term" value="C:plasma membrane"/>
    <property type="evidence" value="ECO:0007669"/>
    <property type="project" value="UniProtKB-SubCell"/>
</dbReference>
<evidence type="ECO:0000256" key="7">
    <source>
        <dbReference type="SAM" id="Phobius"/>
    </source>
</evidence>
<name>A0A7C1S980_UNCC3</name>
<dbReference type="GO" id="GO:0022857">
    <property type="term" value="F:transmembrane transporter activity"/>
    <property type="evidence" value="ECO:0007669"/>
    <property type="project" value="TreeGrafter"/>
</dbReference>
<reference evidence="10" key="1">
    <citation type="journal article" date="2020" name="mSystems">
        <title>Genome- and Community-Level Interaction Insights into Carbon Utilization and Element Cycling Functions of Hydrothermarchaeota in Hydrothermal Sediment.</title>
        <authorList>
            <person name="Zhou Z."/>
            <person name="Liu Y."/>
            <person name="Xu W."/>
            <person name="Pan J."/>
            <person name="Luo Z.H."/>
            <person name="Li M."/>
        </authorList>
    </citation>
    <scope>NUCLEOTIDE SEQUENCE [LARGE SCALE GENOMIC DNA]</scope>
    <source>
        <strain evidence="10">HyVt-369</strain>
    </source>
</reference>
<dbReference type="PANTHER" id="PTHR30572">
    <property type="entry name" value="MEMBRANE COMPONENT OF TRANSPORTER-RELATED"/>
    <property type="match status" value="1"/>
</dbReference>
<accession>A0A7C1S980</accession>
<keyword evidence="2" id="KW-1003">Cell membrane</keyword>
<dbReference type="Pfam" id="PF02687">
    <property type="entry name" value="FtsX"/>
    <property type="match status" value="1"/>
</dbReference>
<sequence length="414" mass="44589">MKILHTIKIPIIGLKAHSSRSALTILGIVIGITAIMLIMSIGSGAENLIVSQIGGMGVETIAIRPGQEPTGPSDFADTLFADSLKERDVEALKKKSNVPGIVAVAPVVMVPGSISWQGEVFRPMIMGWSAEFLGEMFDVYPAKGAFYDDIDIRQKAAVAVIGYDVNKELFGEVNAIGENIKIKNKNFRVVAVLPQKGQSAFMNIDEVVLIPPTTAQSYLLGIDHYHEIIVKAESAEVVPRTKQDIEITLRQLHNIDDPEKDDFFVVTQQGMVDQVSTIIQILALFLSSVAAVSLIVGGVGVMNIMLVSVTERTREIGLRKALGATNQDILTQFLLESILLTVIGGVIGIVLGSLLAFITSLVLSSVLDLDWAFTFPISAAILGMSVAAFAGLVFGIYPARQASKKSPIEALRYE</sequence>
<feature type="domain" description="MacB-like periplasmic core" evidence="9">
    <location>
        <begin position="21"/>
        <end position="246"/>
    </location>
</feature>
<comment type="subcellular location">
    <subcellularLocation>
        <location evidence="1">Cell membrane</location>
        <topology evidence="1">Multi-pass membrane protein</topology>
    </subcellularLocation>
</comment>
<dbReference type="PANTHER" id="PTHR30572:SF4">
    <property type="entry name" value="ABC TRANSPORTER PERMEASE YTRF"/>
    <property type="match status" value="1"/>
</dbReference>
<evidence type="ECO:0000259" key="9">
    <source>
        <dbReference type="Pfam" id="PF12704"/>
    </source>
</evidence>
<keyword evidence="3 7" id="KW-0812">Transmembrane</keyword>
<evidence type="ECO:0000256" key="2">
    <source>
        <dbReference type="ARBA" id="ARBA00022475"/>
    </source>
</evidence>